<evidence type="ECO:0000313" key="9">
    <source>
        <dbReference type="Proteomes" id="UP000007264"/>
    </source>
</evidence>
<keyword evidence="7" id="KW-0378">Hydrolase</keyword>
<feature type="active site" description="Proton donor" evidence="5">
    <location>
        <position position="321"/>
    </location>
</feature>
<evidence type="ECO:0000256" key="5">
    <source>
        <dbReference type="PIRSR" id="PIRSR601382-1"/>
    </source>
</evidence>
<dbReference type="PANTHER" id="PTHR45679">
    <property type="entry name" value="ER DEGRADATION-ENHANCING ALPHA-MANNOSIDASE-LIKE PROTEIN 2"/>
    <property type="match status" value="1"/>
</dbReference>
<evidence type="ECO:0000256" key="6">
    <source>
        <dbReference type="PIRSR" id="PIRSR601382-2"/>
    </source>
</evidence>
<keyword evidence="4" id="KW-0325">Glycoprotein</keyword>
<dbReference type="PANTHER" id="PTHR45679:SF5">
    <property type="entry name" value="ER DEGRADATION-ENHANCING ALPHA-MANNOSIDASE-LIKE PROTEIN 1"/>
    <property type="match status" value="1"/>
</dbReference>
<feature type="active site" evidence="5">
    <location>
        <position position="228"/>
    </location>
</feature>
<keyword evidence="7 8" id="KW-0326">Glycosidase</keyword>
<dbReference type="InterPro" id="IPR036026">
    <property type="entry name" value="Seven-hairpin_glycosidases"/>
</dbReference>
<dbReference type="AlphaFoldDB" id="I0YLQ5"/>
<dbReference type="InterPro" id="IPR012341">
    <property type="entry name" value="6hp_glycosidase-like_sf"/>
</dbReference>
<feature type="binding site" evidence="6">
    <location>
        <position position="426"/>
    </location>
    <ligand>
        <name>Ca(2+)</name>
        <dbReference type="ChEBI" id="CHEBI:29108"/>
    </ligand>
</feature>
<dbReference type="SUPFAM" id="SSF48225">
    <property type="entry name" value="Seven-hairpin glycosidases"/>
    <property type="match status" value="1"/>
</dbReference>
<dbReference type="GO" id="GO:1904380">
    <property type="term" value="P:endoplasmic reticulum mannose trimming"/>
    <property type="evidence" value="ECO:0007669"/>
    <property type="project" value="InterPro"/>
</dbReference>
<dbReference type="EC" id="3.2.1.-" evidence="7"/>
<dbReference type="KEGG" id="csl:COCSUDRAFT_54651"/>
<evidence type="ECO:0000256" key="1">
    <source>
        <dbReference type="ARBA" id="ARBA00004240"/>
    </source>
</evidence>
<accession>I0YLQ5</accession>
<sequence length="585" mass="64527">MIGVPGAGVEEQRNLMENSVREMIDHAYSNYMDVAFPHDELKPIAKTYTDSLGELGNVKGLAGNKGYSGVALTLIDALSTLAVIEDAARFHEAVSWLTKNLSFDVDVRVNVFEANIRLLGGLLSAHLLAADPVHGPKLMPEGAYSGGLHGVFQNETEVETNTAACGSFTIEMGVLSRLTGLPQFEYHAKRSLQVLWSMRTPLGLFGTALDMQRAVWLDPNGGIGASADSFYEYLLKAYILFGEMEYWEMFQAAYTAAIRHYRDGTWYPQADIWMGAHTHLQFTSLQAFWPGMQVLAGDVKAAAESFAAFFGVWQRFGLLPERYLYGGNGALHSTEQYYPLRPELMESAFYLHQATGDVAYMQAGQHMLESLNRHARVDGGYASVRSVGSMEKEDHMHSFFLAETCKYLFLLANDSFWKGGNYVFTTEGHPIPGVRRVYHVPLEWGTLHANASALDALVCPDFTQVSTVESTCHIRDRNGDGSCGANEDCGVDGSSCRQRSCSEHGFCVAQRDVLVQHINQPIVIHQAGQPAVHMQGMQVQGLQVQEVAGQEAMQGFMKIILQVQQHLQQRLPASSGGSGTMQQEM</sequence>
<dbReference type="Proteomes" id="UP000007264">
    <property type="component" value="Unassembled WGS sequence"/>
</dbReference>
<feature type="active site" evidence="5">
    <location>
        <position position="343"/>
    </location>
</feature>
<evidence type="ECO:0000256" key="4">
    <source>
        <dbReference type="ARBA" id="ARBA00023180"/>
    </source>
</evidence>
<keyword evidence="9" id="KW-1185">Reference proteome</keyword>
<name>I0YLQ5_COCSC</name>
<protein>
    <recommendedName>
        <fullName evidence="7">alpha-1,2-Mannosidase</fullName>
        <ecNumber evidence="7">3.2.1.-</ecNumber>
    </recommendedName>
</protein>
<dbReference type="GO" id="GO:0004571">
    <property type="term" value="F:mannosyl-oligosaccharide 1,2-alpha-mannosidase activity"/>
    <property type="evidence" value="ECO:0007669"/>
    <property type="project" value="InterPro"/>
</dbReference>
<dbReference type="OrthoDB" id="8118055at2759"/>
<dbReference type="RefSeq" id="XP_005643868.1">
    <property type="nucleotide sequence ID" value="XM_005643811.1"/>
</dbReference>
<comment type="cofactor">
    <cofactor evidence="6">
        <name>Ca(2+)</name>
        <dbReference type="ChEBI" id="CHEBI:29108"/>
    </cofactor>
</comment>
<dbReference type="GO" id="GO:0005975">
    <property type="term" value="P:carbohydrate metabolic process"/>
    <property type="evidence" value="ECO:0007669"/>
    <property type="project" value="InterPro"/>
</dbReference>
<dbReference type="InterPro" id="IPR044674">
    <property type="entry name" value="EDEM1/2/3"/>
</dbReference>
<keyword evidence="3" id="KW-0256">Endoplasmic reticulum</keyword>
<evidence type="ECO:0000256" key="2">
    <source>
        <dbReference type="ARBA" id="ARBA00007658"/>
    </source>
</evidence>
<dbReference type="PRINTS" id="PR00747">
    <property type="entry name" value="GLYHDRLASE47"/>
</dbReference>
<keyword evidence="6" id="KW-0479">Metal-binding</keyword>
<evidence type="ECO:0000256" key="3">
    <source>
        <dbReference type="ARBA" id="ARBA00022824"/>
    </source>
</evidence>
<dbReference type="Pfam" id="PF01532">
    <property type="entry name" value="Glyco_hydro_47"/>
    <property type="match status" value="2"/>
</dbReference>
<dbReference type="EMBL" id="AGSI01000019">
    <property type="protein sequence ID" value="EIE19324.1"/>
    <property type="molecule type" value="Genomic_DNA"/>
</dbReference>
<comment type="caution">
    <text evidence="8">The sequence shown here is derived from an EMBL/GenBank/DDBJ whole genome shotgun (WGS) entry which is preliminary data.</text>
</comment>
<evidence type="ECO:0000256" key="7">
    <source>
        <dbReference type="RuleBase" id="RU361193"/>
    </source>
</evidence>
<dbReference type="GO" id="GO:0044322">
    <property type="term" value="C:endoplasmic reticulum quality control compartment"/>
    <property type="evidence" value="ECO:0007669"/>
    <property type="project" value="GOC"/>
</dbReference>
<dbReference type="GeneID" id="17037264"/>
<proteinExistence type="inferred from homology"/>
<dbReference type="GO" id="GO:0016020">
    <property type="term" value="C:membrane"/>
    <property type="evidence" value="ECO:0007669"/>
    <property type="project" value="InterPro"/>
</dbReference>
<gene>
    <name evidence="8" type="ORF">COCSUDRAFT_54651</name>
</gene>
<keyword evidence="6" id="KW-0106">Calcium</keyword>
<dbReference type="GO" id="GO:0005509">
    <property type="term" value="F:calcium ion binding"/>
    <property type="evidence" value="ECO:0007669"/>
    <property type="project" value="InterPro"/>
</dbReference>
<comment type="similarity">
    <text evidence="2 7">Belongs to the glycosyl hydrolase 47 family.</text>
</comment>
<dbReference type="Gene3D" id="1.50.10.10">
    <property type="match status" value="1"/>
</dbReference>
<dbReference type="InterPro" id="IPR001382">
    <property type="entry name" value="Glyco_hydro_47"/>
</dbReference>
<comment type="subcellular location">
    <subcellularLocation>
        <location evidence="1">Endoplasmic reticulum</location>
    </subcellularLocation>
</comment>
<organism evidence="8 9">
    <name type="scientific">Coccomyxa subellipsoidea (strain C-169)</name>
    <name type="common">Green microalga</name>
    <dbReference type="NCBI Taxonomy" id="574566"/>
    <lineage>
        <taxon>Eukaryota</taxon>
        <taxon>Viridiplantae</taxon>
        <taxon>Chlorophyta</taxon>
        <taxon>core chlorophytes</taxon>
        <taxon>Trebouxiophyceae</taxon>
        <taxon>Trebouxiophyceae incertae sedis</taxon>
        <taxon>Coccomyxaceae</taxon>
        <taxon>Coccomyxa</taxon>
        <taxon>Coccomyxa subellipsoidea</taxon>
    </lineage>
</organism>
<evidence type="ECO:0000313" key="8">
    <source>
        <dbReference type="EMBL" id="EIE19324.1"/>
    </source>
</evidence>
<feature type="active site" description="Proton donor" evidence="5">
    <location>
        <position position="113"/>
    </location>
</feature>
<reference evidence="8 9" key="1">
    <citation type="journal article" date="2012" name="Genome Biol.">
        <title>The genome of the polar eukaryotic microalga coccomyxa subellipsoidea reveals traits of cold adaptation.</title>
        <authorList>
            <person name="Blanc G."/>
            <person name="Agarkova I."/>
            <person name="Grimwood J."/>
            <person name="Kuo A."/>
            <person name="Brueggeman A."/>
            <person name="Dunigan D."/>
            <person name="Gurnon J."/>
            <person name="Ladunga I."/>
            <person name="Lindquist E."/>
            <person name="Lucas S."/>
            <person name="Pangilinan J."/>
            <person name="Proschold T."/>
            <person name="Salamov A."/>
            <person name="Schmutz J."/>
            <person name="Weeks D."/>
            <person name="Yamada T."/>
            <person name="Claverie J.M."/>
            <person name="Grigoriev I."/>
            <person name="Van Etten J."/>
            <person name="Lomsadze A."/>
            <person name="Borodovsky M."/>
        </authorList>
    </citation>
    <scope>NUCLEOTIDE SEQUENCE [LARGE SCALE GENOMIC DNA]</scope>
    <source>
        <strain evidence="8 9">C-169</strain>
    </source>
</reference>
<dbReference type="STRING" id="574566.I0YLQ5"/>
<dbReference type="eggNOG" id="KOG2429">
    <property type="taxonomic scope" value="Eukaryota"/>
</dbReference>